<reference evidence="12" key="3">
    <citation type="submission" date="2020-12" db="EMBL/GenBank/DDBJ databases">
        <title>GES Beta-lactamases isolated from hospital effluents in Brazil.</title>
        <authorList>
            <person name="Conte D."/>
            <person name="Mesa D."/>
            <person name="Palmeiro J.K."/>
            <person name="Dalla-Costa L.M."/>
        </authorList>
    </citation>
    <scope>NUCLEOTIDE SEQUENCE [LARGE SCALE GENOMIC DNA]</scope>
    <source>
        <strain evidence="12">Aero21</strain>
    </source>
</reference>
<evidence type="ECO:0000313" key="6">
    <source>
        <dbReference type="EMBL" id="GJA61993.1"/>
    </source>
</evidence>
<dbReference type="Proteomes" id="UP001160758">
    <property type="component" value="Unassembled WGS sequence"/>
</dbReference>
<dbReference type="Proteomes" id="UP001163285">
    <property type="component" value="Chromosome"/>
</dbReference>
<evidence type="ECO:0000313" key="7">
    <source>
        <dbReference type="EMBL" id="GJB91628.1"/>
    </source>
</evidence>
<dbReference type="Proteomes" id="UP000887009">
    <property type="component" value="Unassembled WGS sequence"/>
</dbReference>
<dbReference type="Proteomes" id="UP000515756">
    <property type="component" value="Chromosome"/>
</dbReference>
<dbReference type="EMBL" id="JAOCIZ010000001">
    <property type="protein sequence ID" value="MDH1503577.1"/>
    <property type="molecule type" value="Genomic_DNA"/>
</dbReference>
<evidence type="ECO:0000313" key="4">
    <source>
        <dbReference type="EMBL" id="GJA39574.1"/>
    </source>
</evidence>
<dbReference type="EMBL" id="CP110176">
    <property type="protein sequence ID" value="UZC88379.1"/>
    <property type="molecule type" value="Genomic_DNA"/>
</dbReference>
<evidence type="ECO:0000313" key="15">
    <source>
        <dbReference type="Proteomes" id="UP000515756"/>
    </source>
</evidence>
<dbReference type="Proteomes" id="UP001304847">
    <property type="component" value="Unassembled WGS sequence"/>
</dbReference>
<dbReference type="Proteomes" id="UP000886939">
    <property type="component" value="Unassembled WGS sequence"/>
</dbReference>
<dbReference type="Pfam" id="PF06794">
    <property type="entry name" value="UPF0270"/>
    <property type="match status" value="1"/>
</dbReference>
<reference evidence="3 15" key="2">
    <citation type="submission" date="2019-12" db="EMBL/GenBank/DDBJ databases">
        <title>complete genome sequences of Aeromonas caviae str. WP2-W18-ESBL-01 isolated from wastewater treatment plant effluent.</title>
        <authorList>
            <person name="Sekizuka T."/>
            <person name="Itokawa K."/>
            <person name="Yatsu K."/>
            <person name="Inamine Y."/>
            <person name="Kuroda M."/>
        </authorList>
    </citation>
    <scope>NUCLEOTIDE SEQUENCE [LARGE SCALE GENOMIC DNA]</scope>
    <source>
        <strain evidence="3 15">WP2-W18-ESBL-01</strain>
    </source>
</reference>
<dbReference type="EMBL" id="CP065937">
    <property type="protein sequence ID" value="QQA63310.1"/>
    <property type="molecule type" value="Genomic_DNA"/>
</dbReference>
<dbReference type="EMBL" id="JAOCFT010000001">
    <property type="protein sequence ID" value="MDH1899311.1"/>
    <property type="molecule type" value="Genomic_DNA"/>
</dbReference>
<reference evidence="13" key="7">
    <citation type="submission" date="2023-04" db="EMBL/GenBank/DDBJ databases">
        <title>Whole Genome Sequence of Multi-drug resistant Aeromonas caviae as a gut pathogen in newborn.</title>
        <authorList>
            <person name="Jadhav S.V."/>
            <person name="Saroj S.D."/>
            <person name="Saha U.B."/>
            <person name="Sen S."/>
            <person name="Kher A."/>
        </authorList>
    </citation>
    <scope>NUCLEOTIDE SEQUENCE</scope>
    <source>
        <strain evidence="13">SVJ23</strain>
    </source>
</reference>
<evidence type="ECO:0000313" key="14">
    <source>
        <dbReference type="EMBL" id="WFG00072.1"/>
    </source>
</evidence>
<proteinExistence type="inferred from homology"/>
<dbReference type="EMBL" id="BPNN01000005">
    <property type="protein sequence ID" value="GJA61993.1"/>
    <property type="molecule type" value="Genomic_DNA"/>
</dbReference>
<evidence type="ECO:0000313" key="9">
    <source>
        <dbReference type="EMBL" id="MDH1899311.1"/>
    </source>
</evidence>
<dbReference type="InterPro" id="IPR036685">
    <property type="entry name" value="YehU-like_sf"/>
</dbReference>
<evidence type="ECO:0000313" key="18">
    <source>
        <dbReference type="Proteomes" id="UP001304847"/>
    </source>
</evidence>
<dbReference type="EMBL" id="JAWZVU010000006">
    <property type="protein sequence ID" value="MDX7719141.1"/>
    <property type="molecule type" value="Genomic_DNA"/>
</dbReference>
<dbReference type="Proteomes" id="UP000737420">
    <property type="component" value="Unassembled WGS sequence"/>
</dbReference>
<evidence type="ECO:0000313" key="8">
    <source>
        <dbReference type="EMBL" id="MDH1503577.1"/>
    </source>
</evidence>
<reference evidence="6 16" key="4">
    <citation type="submission" date="2021-07" db="EMBL/GenBank/DDBJ databases">
        <title>Draft genome sequence of carbapenem-resistant Aeromonas spp. in Japan.</title>
        <authorList>
            <person name="Maehana S."/>
            <person name="Suzuki M."/>
            <person name="Kitasato H."/>
        </authorList>
    </citation>
    <scope>NUCLEOTIDE SEQUENCE</scope>
    <source>
        <strain evidence="4">KAM343</strain>
        <strain evidence="5">KAM348</strain>
        <strain evidence="6">KAM351</strain>
        <strain evidence="7 16">KAM382</strain>
    </source>
</reference>
<dbReference type="EMBL" id="CP120942">
    <property type="protein sequence ID" value="WFG00072.1"/>
    <property type="molecule type" value="Genomic_DNA"/>
</dbReference>
<dbReference type="EMBL" id="BPOP01000013">
    <property type="protein sequence ID" value="GJB91628.1"/>
    <property type="molecule type" value="Genomic_DNA"/>
</dbReference>
<dbReference type="EMBL" id="BPNL01000001">
    <property type="protein sequence ID" value="GJA52641.1"/>
    <property type="molecule type" value="Genomic_DNA"/>
</dbReference>
<evidence type="ECO:0000313" key="16">
    <source>
        <dbReference type="Proteomes" id="UP000737420"/>
    </source>
</evidence>
<evidence type="ECO:0000256" key="1">
    <source>
        <dbReference type="ARBA" id="ARBA00006450"/>
    </source>
</evidence>
<dbReference type="Proteomes" id="UP001277183">
    <property type="component" value="Unassembled WGS sequence"/>
</dbReference>
<reference evidence="2" key="1">
    <citation type="journal article" date="2019" name="J Environ">
        <title>Genetic characterization and potential molecular dissemination mechanism of tet (31) gene in Aeromonas caviae from an oxytetracycline wastewater treatment system.</title>
        <authorList>
            <person name="Shi Y."/>
            <person name="Tian Z."/>
            <person name="Leclercq S.O."/>
            <person name="Zhang H."/>
            <person name="Yang M."/>
            <person name="Zhang Y."/>
        </authorList>
    </citation>
    <scope>NUCLEOTIDE SEQUENCE</scope>
    <source>
        <strain evidence="2">T25-39</strain>
    </source>
</reference>
<evidence type="ECO:0000313" key="5">
    <source>
        <dbReference type="EMBL" id="GJA52641.1"/>
    </source>
</evidence>
<sequence>MIIPWQELEPDTLTNLLEHFVLQEGTEYGEQDVSLTDKVEAVRQQLLQGSAVLVYSELHESVNVVPKTHLSKSPTDDFPQA</sequence>
<dbReference type="RefSeq" id="WP_010673242.1">
    <property type="nucleotide sequence ID" value="NZ_AP019195.1"/>
</dbReference>
<dbReference type="EMBL" id="BPNI01000003">
    <property type="protein sequence ID" value="GJA39574.1"/>
    <property type="molecule type" value="Genomic_DNA"/>
</dbReference>
<organism evidence="6 17">
    <name type="scientific">Aeromonas caviae</name>
    <name type="common">Aeromonas punctata</name>
    <dbReference type="NCBI Taxonomy" id="648"/>
    <lineage>
        <taxon>Bacteria</taxon>
        <taxon>Pseudomonadati</taxon>
        <taxon>Pseudomonadota</taxon>
        <taxon>Gammaproteobacteria</taxon>
        <taxon>Aeromonadales</taxon>
        <taxon>Aeromonadaceae</taxon>
        <taxon>Aeromonas</taxon>
    </lineage>
</organism>
<evidence type="ECO:0000313" key="3">
    <source>
        <dbReference type="EMBL" id="BBQ29273.1"/>
    </source>
</evidence>
<name>A0A3N6TUA8_AERCA</name>
<dbReference type="InterPro" id="IPR010648">
    <property type="entry name" value="UPF0270"/>
</dbReference>
<evidence type="ECO:0000313" key="2">
    <source>
        <dbReference type="EMBL" id="AXB05789.1"/>
    </source>
</evidence>
<reference evidence="14" key="6">
    <citation type="submission" date="2023-03" db="EMBL/GenBank/DDBJ databases">
        <title>Aeromonas caviae strain AC1520.</title>
        <authorList>
            <person name="Xie T."/>
            <person name="Zhang Q."/>
            <person name="Deng J."/>
            <person name="Li X."/>
        </authorList>
    </citation>
    <scope>NUCLEOTIDE SEQUENCE</scope>
    <source>
        <strain evidence="14">AC1520</strain>
    </source>
</reference>
<dbReference type="EMBL" id="JAYGOJ010000005">
    <property type="protein sequence ID" value="MEA9434635.1"/>
    <property type="molecule type" value="Genomic_DNA"/>
</dbReference>
<dbReference type="Proteomes" id="UP000886934">
    <property type="component" value="Unassembled WGS sequence"/>
</dbReference>
<comment type="similarity">
    <text evidence="1">Belongs to the UPF0270 family.</text>
</comment>
<gene>
    <name evidence="2" type="ORF">C1C91_12985</name>
    <name evidence="12" type="ORF">JC965_13415</name>
    <name evidence="4" type="ORF">KAM343_03700</name>
    <name evidence="5" type="ORF">KAM348_00640</name>
    <name evidence="6" type="ORF">KAM351_06040</name>
    <name evidence="7" type="ORF">KAM382_16890</name>
    <name evidence="9" type="ORF">N5I07_17450</name>
    <name evidence="8" type="ORF">N5I20_00690</name>
    <name evidence="13" type="ORF">OJY61_02905</name>
    <name evidence="14" type="ORF">P5S46_15830</name>
    <name evidence="10" type="ORF">SJS77_01390</name>
    <name evidence="11" type="ORF">VCX44_02110</name>
    <name evidence="3" type="ORF">WP2W18E01_08550</name>
</gene>
<dbReference type="EMBL" id="AP021927">
    <property type="protein sequence ID" value="BBQ29273.1"/>
    <property type="molecule type" value="Genomic_DNA"/>
</dbReference>
<dbReference type="Proteomes" id="UP001218423">
    <property type="component" value="Chromosome"/>
</dbReference>
<evidence type="ECO:0000313" key="11">
    <source>
        <dbReference type="EMBL" id="MEA9434635.1"/>
    </source>
</evidence>
<reference evidence="11 18" key="9">
    <citation type="submission" date="2023-12" db="EMBL/GenBank/DDBJ databases">
        <title>Characterization of antibiotic resistance in Aeromonas spp. in hospital effluent.</title>
        <authorList>
            <person name="Negoseki B.R.S."/>
            <person name="Krul D."/>
            <person name="Siqueira A.C."/>
            <person name="Almeida M."/>
            <person name="Mesa D."/>
            <person name="Conte D."/>
            <person name="Dalla-Costa L.M."/>
        </authorList>
    </citation>
    <scope>NUCLEOTIDE SEQUENCE [LARGE SCALE GENOMIC DNA]</scope>
    <source>
        <strain evidence="11 18">36v</strain>
    </source>
</reference>
<dbReference type="NCBIfam" id="NF003438">
    <property type="entry name" value="PRK04966.1"/>
    <property type="match status" value="1"/>
</dbReference>
<dbReference type="Proteomes" id="UP001161704">
    <property type="component" value="Unassembled WGS sequence"/>
</dbReference>
<dbReference type="EMBL" id="CP025706">
    <property type="protein sequence ID" value="AXB05789.1"/>
    <property type="molecule type" value="Genomic_DNA"/>
</dbReference>
<reference evidence="8" key="5">
    <citation type="submission" date="2022-09" db="EMBL/GenBank/DDBJ databases">
        <title>Intensive care unit water sources are persistently colonized with multi-drug resistant bacteria and are the site of extensive horizontal gene transfer of antibiotic resistance genes.</title>
        <authorList>
            <person name="Diorio-Toth L."/>
        </authorList>
    </citation>
    <scope>NUCLEOTIDE SEQUENCE</scope>
    <source>
        <strain evidence="8">GD03710</strain>
        <strain evidence="9">GD03796</strain>
    </source>
</reference>
<evidence type="ECO:0000313" key="13">
    <source>
        <dbReference type="EMBL" id="UZC88379.1"/>
    </source>
</evidence>
<dbReference type="AlphaFoldDB" id="A0A3N6TUA8"/>
<protein>
    <submittedName>
        <fullName evidence="6">UPF0270 protein</fullName>
    </submittedName>
    <submittedName>
        <fullName evidence="2">YheU family protein</fullName>
    </submittedName>
</protein>
<accession>A0A3N6TUA8</accession>
<dbReference type="Gene3D" id="1.10.10.610">
    <property type="entry name" value="YehU-like"/>
    <property type="match status" value="1"/>
</dbReference>
<dbReference type="PIRSF" id="PIRSF006169">
    <property type="entry name" value="UCP006169"/>
    <property type="match status" value="1"/>
</dbReference>
<reference evidence="10" key="8">
    <citation type="submission" date="2023-11" db="EMBL/GenBank/DDBJ databases">
        <title>WGS of Aeromonas in Northern Israel.</title>
        <authorList>
            <person name="Hershko Y."/>
        </authorList>
    </citation>
    <scope>NUCLEOTIDE SEQUENCE</scope>
    <source>
        <strain evidence="10">77416</strain>
    </source>
</reference>
<keyword evidence="18" id="KW-1185">Reference proteome</keyword>
<evidence type="ECO:0000313" key="12">
    <source>
        <dbReference type="EMBL" id="QQA63310.1"/>
    </source>
</evidence>
<evidence type="ECO:0000313" key="10">
    <source>
        <dbReference type="EMBL" id="MDX7719141.1"/>
    </source>
</evidence>
<evidence type="ECO:0000313" key="17">
    <source>
        <dbReference type="Proteomes" id="UP000886934"/>
    </source>
</evidence>
<dbReference type="SUPFAM" id="SSF118001">
    <property type="entry name" value="YehU-like"/>
    <property type="match status" value="1"/>
</dbReference>
<dbReference type="Proteomes" id="UP000266778">
    <property type="component" value="Chromosome"/>
</dbReference>